<evidence type="ECO:0000256" key="3">
    <source>
        <dbReference type="ARBA" id="ARBA00023015"/>
    </source>
</evidence>
<dbReference type="Pfam" id="PF08279">
    <property type="entry name" value="HTH_11"/>
    <property type="match status" value="1"/>
</dbReference>
<keyword evidence="4" id="KW-0010">Activator</keyword>
<keyword evidence="3" id="KW-0805">Transcription regulation</keyword>
<dbReference type="Gene3D" id="1.10.10.10">
    <property type="entry name" value="Winged helix-like DNA-binding domain superfamily/Winged helix DNA-binding domain"/>
    <property type="match status" value="2"/>
</dbReference>
<feature type="domain" description="Helix-turn-helix type 11" evidence="9">
    <location>
        <begin position="9"/>
        <end position="48"/>
    </location>
</feature>
<dbReference type="Gene3D" id="3.40.50.2300">
    <property type="match status" value="1"/>
</dbReference>
<comment type="caution">
    <text evidence="10">The sequence shown here is derived from an EMBL/GenBank/DDBJ whole genome shotgun (WGS) entry which is preliminary data.</text>
</comment>
<evidence type="ECO:0000259" key="6">
    <source>
        <dbReference type="Pfam" id="PF00359"/>
    </source>
</evidence>
<feature type="domain" description="Mga helix-turn-helix" evidence="8">
    <location>
        <begin position="103"/>
        <end position="162"/>
    </location>
</feature>
<dbReference type="OrthoDB" id="369398at2"/>
<dbReference type="CDD" id="cd00211">
    <property type="entry name" value="PTS_IIA_fru"/>
    <property type="match status" value="1"/>
</dbReference>
<gene>
    <name evidence="10" type="ORF">GCA01S_034_00130</name>
</gene>
<keyword evidence="11" id="KW-1185">Reference proteome</keyword>
<dbReference type="SUPFAM" id="SSF63520">
    <property type="entry name" value="PTS-regulatory domain, PRD"/>
    <property type="match status" value="2"/>
</dbReference>
<dbReference type="InterPro" id="IPR050661">
    <property type="entry name" value="BglG_antiterminators"/>
</dbReference>
<evidence type="ECO:0000256" key="5">
    <source>
        <dbReference type="ARBA" id="ARBA00023163"/>
    </source>
</evidence>
<feature type="domain" description="PRD" evidence="7">
    <location>
        <begin position="304"/>
        <end position="392"/>
    </location>
</feature>
<evidence type="ECO:0000259" key="8">
    <source>
        <dbReference type="Pfam" id="PF05043"/>
    </source>
</evidence>
<dbReference type="Pfam" id="PF00359">
    <property type="entry name" value="PTS_EIIA_2"/>
    <property type="match status" value="1"/>
</dbReference>
<keyword evidence="1 10" id="KW-0808">Transferase</keyword>
<dbReference type="InterPro" id="IPR036388">
    <property type="entry name" value="WH-like_DNA-bd_sf"/>
</dbReference>
<dbReference type="GO" id="GO:0008982">
    <property type="term" value="F:protein-N(PI)-phosphohistidine-sugar phosphotransferase activity"/>
    <property type="evidence" value="ECO:0007669"/>
    <property type="project" value="InterPro"/>
</dbReference>
<reference evidence="10 11" key="1">
    <citation type="submission" date="2014-04" db="EMBL/GenBank/DDBJ databases">
        <title>Whole genome shotgun sequence of Geobacillus caldoxylosilyticus NBRC 107762.</title>
        <authorList>
            <person name="Hosoyama A."/>
            <person name="Hosoyama Y."/>
            <person name="Katano-Makiyama Y."/>
            <person name="Tsuchikane K."/>
            <person name="Ohji S."/>
            <person name="Ichikawa N."/>
            <person name="Yamazoe A."/>
            <person name="Fujita N."/>
        </authorList>
    </citation>
    <scope>NUCLEOTIDE SEQUENCE [LARGE SCALE GENOMIC DNA]</scope>
    <source>
        <strain evidence="10 11">NBRC 107762</strain>
    </source>
</reference>
<dbReference type="CDD" id="cd05568">
    <property type="entry name" value="PTS_IIB_bgl_like"/>
    <property type="match status" value="1"/>
</dbReference>
<feature type="domain" description="PRD" evidence="7">
    <location>
        <begin position="194"/>
        <end position="280"/>
    </location>
</feature>
<dbReference type="PANTHER" id="PTHR30185">
    <property type="entry name" value="CRYPTIC BETA-GLUCOSIDE BGL OPERON ANTITERMINATOR"/>
    <property type="match status" value="1"/>
</dbReference>
<proteinExistence type="predicted"/>
<dbReference type="InterPro" id="IPR013196">
    <property type="entry name" value="HTH_11"/>
</dbReference>
<keyword evidence="2" id="KW-0677">Repeat</keyword>
<evidence type="ECO:0000256" key="4">
    <source>
        <dbReference type="ARBA" id="ARBA00023159"/>
    </source>
</evidence>
<evidence type="ECO:0000313" key="11">
    <source>
        <dbReference type="Proteomes" id="UP000023561"/>
    </source>
</evidence>
<organism evidence="10 11">
    <name type="scientific">Parageobacillus caldoxylosilyticus NBRC 107762</name>
    <dbReference type="NCBI Taxonomy" id="1220594"/>
    <lineage>
        <taxon>Bacteria</taxon>
        <taxon>Bacillati</taxon>
        <taxon>Bacillota</taxon>
        <taxon>Bacilli</taxon>
        <taxon>Bacillales</taxon>
        <taxon>Anoxybacillaceae</taxon>
        <taxon>Saccharococcus</taxon>
    </lineage>
</organism>
<dbReference type="Gene3D" id="3.40.930.10">
    <property type="entry name" value="Mannitol-specific EII, Chain A"/>
    <property type="match status" value="1"/>
</dbReference>
<dbReference type="InterPro" id="IPR036095">
    <property type="entry name" value="PTS_EIIB-like_sf"/>
</dbReference>
<protein>
    <submittedName>
        <fullName evidence="10">Putative phosphotransferase system enzyme IIA component</fullName>
    </submittedName>
</protein>
<dbReference type="SUPFAM" id="SSF52794">
    <property type="entry name" value="PTS system IIB component-like"/>
    <property type="match status" value="1"/>
</dbReference>
<dbReference type="Gene3D" id="1.10.1790.10">
    <property type="entry name" value="PRD domain"/>
    <property type="match status" value="2"/>
</dbReference>
<accession>A0A023DG48</accession>
<name>A0A023DG48_9BACL</name>
<keyword evidence="5" id="KW-0804">Transcription</keyword>
<dbReference type="RefSeq" id="WP_042409844.1">
    <property type="nucleotide sequence ID" value="NZ_BAWO01000034.1"/>
</dbReference>
<evidence type="ECO:0000313" key="10">
    <source>
        <dbReference type="EMBL" id="GAJ40237.1"/>
    </source>
</evidence>
<dbReference type="InterPro" id="IPR002178">
    <property type="entry name" value="PTS_EIIA_type-2_dom"/>
</dbReference>
<dbReference type="GO" id="GO:0009401">
    <property type="term" value="P:phosphoenolpyruvate-dependent sugar phosphotransferase system"/>
    <property type="evidence" value="ECO:0007669"/>
    <property type="project" value="InterPro"/>
</dbReference>
<evidence type="ECO:0000256" key="2">
    <source>
        <dbReference type="ARBA" id="ARBA00022737"/>
    </source>
</evidence>
<dbReference type="SUPFAM" id="SSF55804">
    <property type="entry name" value="Phoshotransferase/anion transport protein"/>
    <property type="match status" value="1"/>
</dbReference>
<sequence>MILNARCVQILNMLLSSSTHVTADKLAQSLQVSRRTVYYDIQKINDWLRSQGFSQLKHVRDLGFYLDDQVKKQMAQKWQTLQTIRHYEYSSEERKAWIGLLIFIRNRPIFLHDLLEKMQVSRSTLLNDIKELKTEWQLFQLQLAFHRKQGYFIKGEEMQKRKAIVHHVAQLLATVGYERLCSELLGGRISSINDIIRQSEAFSSIRYTNDVIQTLTIYLSIFIRRWIRGKYIQMDEQEKEVLRSTREYKTAHYIITQIENAFQINVPKDETCYLATYLLGSRVTDDKQIDQSNEIAILKQMVKNMVDDFQTYACVQFKHREELKKNLLIHMKPAYYRLKYGLHLQNELTQSVKANYHDIFTLTKKVVHHVENVVGQSVSDDEIAYIAMHFGGWLDREGVSVPTRKKALIVCESGIGTSRILQKQIEELLPTVDVIDIISVREYRAYSLEHVDFVVTTIPLQPRDVPVYMVRPILTAADKILLLRETNELSETRTLSVEALLEIVKKHATIINEQALIQELHEYISQSQRKEIFKKPMLKDLLTKHHIQFVEEVGDWKEAIVLAAKPLLDGGYITNEYIQAMIDNVMTLGPYIVIAPGVALPHARPEQGVKKIGMSFLKIKNGCLFSEKEEHRVYVLIVLAAIDNETHLKALSQLTKLLSDKENMRVLFSTNSVEEVLTLIEAYSH</sequence>
<dbReference type="Proteomes" id="UP000023561">
    <property type="component" value="Unassembled WGS sequence"/>
</dbReference>
<dbReference type="Pfam" id="PF05043">
    <property type="entry name" value="Mga"/>
    <property type="match status" value="1"/>
</dbReference>
<dbReference type="EMBL" id="BAWO01000034">
    <property type="protein sequence ID" value="GAJ40237.1"/>
    <property type="molecule type" value="Genomic_DNA"/>
</dbReference>
<dbReference type="InterPro" id="IPR016152">
    <property type="entry name" value="PTrfase/Anion_transptr"/>
</dbReference>
<feature type="domain" description="PTS EIIA type-2" evidence="6">
    <location>
        <begin position="541"/>
        <end position="681"/>
    </location>
</feature>
<dbReference type="InterPro" id="IPR011608">
    <property type="entry name" value="PRD"/>
</dbReference>
<dbReference type="InterPro" id="IPR007737">
    <property type="entry name" value="Mga_HTH"/>
</dbReference>
<evidence type="ECO:0000259" key="7">
    <source>
        <dbReference type="Pfam" id="PF00874"/>
    </source>
</evidence>
<dbReference type="AlphaFoldDB" id="A0A023DG48"/>
<dbReference type="SUPFAM" id="SSF46785">
    <property type="entry name" value="Winged helix' DNA-binding domain"/>
    <property type="match status" value="2"/>
</dbReference>
<evidence type="ECO:0000259" key="9">
    <source>
        <dbReference type="Pfam" id="PF08279"/>
    </source>
</evidence>
<evidence type="ECO:0000256" key="1">
    <source>
        <dbReference type="ARBA" id="ARBA00022679"/>
    </source>
</evidence>
<dbReference type="Pfam" id="PF00874">
    <property type="entry name" value="PRD"/>
    <property type="match status" value="2"/>
</dbReference>
<dbReference type="InterPro" id="IPR036634">
    <property type="entry name" value="PRD_sf"/>
</dbReference>
<dbReference type="InterPro" id="IPR036390">
    <property type="entry name" value="WH_DNA-bd_sf"/>
</dbReference>
<dbReference type="GO" id="GO:0006355">
    <property type="term" value="P:regulation of DNA-templated transcription"/>
    <property type="evidence" value="ECO:0007669"/>
    <property type="project" value="InterPro"/>
</dbReference>
<dbReference type="PANTHER" id="PTHR30185:SF9">
    <property type="entry name" value="MANNITOL-SPECIFIC PHOSPHOTRANSFERASE ENZYME IIA COMPONENT"/>
    <property type="match status" value="1"/>
</dbReference>